<evidence type="ECO:0000256" key="9">
    <source>
        <dbReference type="ARBA" id="ARBA00022840"/>
    </source>
</evidence>
<dbReference type="InterPro" id="IPR002500">
    <property type="entry name" value="PAPS_reduct_dom"/>
</dbReference>
<reference evidence="14" key="1">
    <citation type="submission" date="2022-08" db="UniProtKB">
        <authorList>
            <consortium name="EnsemblMetazoa"/>
        </authorList>
    </citation>
    <scope>IDENTIFICATION</scope>
    <source>
        <strain evidence="14">Israel</strain>
    </source>
</reference>
<keyword evidence="6" id="KW-0548">Nucleotidyltransferase</keyword>
<name>A0A1B0EYI7_PHLPP</name>
<proteinExistence type="predicted"/>
<keyword evidence="3" id="KW-0285">Flavoprotein</keyword>
<dbReference type="PANTHER" id="PTHR23293:SF9">
    <property type="entry name" value="FAD SYNTHASE"/>
    <property type="match status" value="1"/>
</dbReference>
<dbReference type="Gene3D" id="3.40.50.620">
    <property type="entry name" value="HUPs"/>
    <property type="match status" value="1"/>
</dbReference>
<dbReference type="Proteomes" id="UP000092462">
    <property type="component" value="Unassembled WGS sequence"/>
</dbReference>
<evidence type="ECO:0000256" key="3">
    <source>
        <dbReference type="ARBA" id="ARBA00022630"/>
    </source>
</evidence>
<keyword evidence="7" id="KW-0547">Nucleotide-binding</keyword>
<sequence length="155" mass="17962">MESTEEVTPVPNGTDYSHSLQAKVAQTDQILRRAFQDFLPERVFLSFNGGKDCTVLLHMVIKFLERKSISLSALHCWYFQPDDPFAEVEEFVIFCENYYSIEIKRVRGTIREALGKICNVEGSQKDAFEACFMGSRRTDPFCSNLDHFQVRRETF</sequence>
<dbReference type="GO" id="GO:0006747">
    <property type="term" value="P:FAD biosynthetic process"/>
    <property type="evidence" value="ECO:0007669"/>
    <property type="project" value="TreeGrafter"/>
</dbReference>
<dbReference type="InterPro" id="IPR014729">
    <property type="entry name" value="Rossmann-like_a/b/a_fold"/>
</dbReference>
<dbReference type="VEuPathDB" id="VectorBase:PPAI008224"/>
<keyword evidence="8" id="KW-0274">FAD</keyword>
<evidence type="ECO:0000256" key="2">
    <source>
        <dbReference type="ARBA" id="ARBA00012393"/>
    </source>
</evidence>
<dbReference type="GO" id="GO:0005524">
    <property type="term" value="F:ATP binding"/>
    <property type="evidence" value="ECO:0007669"/>
    <property type="project" value="UniProtKB-KW"/>
</dbReference>
<evidence type="ECO:0000256" key="11">
    <source>
        <dbReference type="ARBA" id="ARBA00031871"/>
    </source>
</evidence>
<organism evidence="14 15">
    <name type="scientific">Phlebotomus papatasi</name>
    <name type="common">Sandfly</name>
    <dbReference type="NCBI Taxonomy" id="29031"/>
    <lineage>
        <taxon>Eukaryota</taxon>
        <taxon>Metazoa</taxon>
        <taxon>Ecdysozoa</taxon>
        <taxon>Arthropoda</taxon>
        <taxon>Hexapoda</taxon>
        <taxon>Insecta</taxon>
        <taxon>Pterygota</taxon>
        <taxon>Neoptera</taxon>
        <taxon>Endopterygota</taxon>
        <taxon>Diptera</taxon>
        <taxon>Nematocera</taxon>
        <taxon>Psychodoidea</taxon>
        <taxon>Psychodidae</taxon>
        <taxon>Phlebotomus</taxon>
        <taxon>Phlebotomus</taxon>
    </lineage>
</organism>
<evidence type="ECO:0000256" key="8">
    <source>
        <dbReference type="ARBA" id="ARBA00022827"/>
    </source>
</evidence>
<evidence type="ECO:0000256" key="10">
    <source>
        <dbReference type="ARBA" id="ARBA00031145"/>
    </source>
</evidence>
<protein>
    <recommendedName>
        <fullName evidence="2">FAD synthase</fullName>
        <ecNumber evidence="2">2.7.7.2</ecNumber>
    </recommendedName>
    <alternativeName>
        <fullName evidence="10">FAD pyrophosphorylase</fullName>
    </alternativeName>
    <alternativeName>
        <fullName evidence="11">FMN adenylyltransferase</fullName>
    </alternativeName>
</protein>
<evidence type="ECO:0000256" key="1">
    <source>
        <dbReference type="ARBA" id="ARBA00004726"/>
    </source>
</evidence>
<evidence type="ECO:0000256" key="4">
    <source>
        <dbReference type="ARBA" id="ARBA00022643"/>
    </source>
</evidence>
<dbReference type="SUPFAM" id="SSF52402">
    <property type="entry name" value="Adenine nucleotide alpha hydrolases-like"/>
    <property type="match status" value="1"/>
</dbReference>
<keyword evidence="5" id="KW-0808">Transferase</keyword>
<dbReference type="Pfam" id="PF01507">
    <property type="entry name" value="PAPS_reduct"/>
    <property type="match status" value="1"/>
</dbReference>
<evidence type="ECO:0000259" key="13">
    <source>
        <dbReference type="Pfam" id="PF01507"/>
    </source>
</evidence>
<feature type="domain" description="Phosphoadenosine phosphosulphate reductase" evidence="13">
    <location>
        <begin position="43"/>
        <end position="140"/>
    </location>
</feature>
<dbReference type="AlphaFoldDB" id="A0A1B0EYI7"/>
<dbReference type="EMBL" id="AJVK01064020">
    <property type="status" value="NOT_ANNOTATED_CDS"/>
    <property type="molecule type" value="Genomic_DNA"/>
</dbReference>
<comment type="catalytic activity">
    <reaction evidence="12">
        <text>FMN + ATP + H(+) = FAD + diphosphate</text>
        <dbReference type="Rhea" id="RHEA:17237"/>
        <dbReference type="ChEBI" id="CHEBI:15378"/>
        <dbReference type="ChEBI" id="CHEBI:30616"/>
        <dbReference type="ChEBI" id="CHEBI:33019"/>
        <dbReference type="ChEBI" id="CHEBI:57692"/>
        <dbReference type="ChEBI" id="CHEBI:58210"/>
        <dbReference type="EC" id="2.7.7.2"/>
    </reaction>
</comment>
<evidence type="ECO:0000256" key="6">
    <source>
        <dbReference type="ARBA" id="ARBA00022695"/>
    </source>
</evidence>
<accession>A0A1B0EYI7</accession>
<dbReference type="PANTHER" id="PTHR23293">
    <property type="entry name" value="FAD SYNTHETASE-RELATED FMN ADENYLYLTRANSFERASE"/>
    <property type="match status" value="1"/>
</dbReference>
<dbReference type="EnsemblMetazoa" id="PPAI008224-RA">
    <property type="protein sequence ID" value="PPAI008224-PA"/>
    <property type="gene ID" value="PPAI008224"/>
</dbReference>
<dbReference type="VEuPathDB" id="VectorBase:PPAPM1_009717"/>
<evidence type="ECO:0000256" key="12">
    <source>
        <dbReference type="ARBA" id="ARBA00049494"/>
    </source>
</evidence>
<evidence type="ECO:0000256" key="5">
    <source>
        <dbReference type="ARBA" id="ARBA00022679"/>
    </source>
</evidence>
<evidence type="ECO:0000313" key="14">
    <source>
        <dbReference type="EnsemblMetazoa" id="PPAI008224-PA"/>
    </source>
</evidence>
<keyword evidence="4" id="KW-0288">FMN</keyword>
<dbReference type="EC" id="2.7.7.2" evidence="2"/>
<keyword evidence="9" id="KW-0067">ATP-binding</keyword>
<dbReference type="GO" id="GO:0003919">
    <property type="term" value="F:FMN adenylyltransferase activity"/>
    <property type="evidence" value="ECO:0007669"/>
    <property type="project" value="UniProtKB-EC"/>
</dbReference>
<keyword evidence="15" id="KW-1185">Reference proteome</keyword>
<comment type="pathway">
    <text evidence="1">Cofactor biosynthesis; FAD biosynthesis; FAD from FMN: step 1/1.</text>
</comment>
<evidence type="ECO:0000313" key="15">
    <source>
        <dbReference type="Proteomes" id="UP000092462"/>
    </source>
</evidence>
<evidence type="ECO:0000256" key="7">
    <source>
        <dbReference type="ARBA" id="ARBA00022741"/>
    </source>
</evidence>